<keyword evidence="4 12" id="KW-0863">Zinc-finger</keyword>
<keyword evidence="8 12" id="KW-0539">Nucleus</keyword>
<feature type="domain" description="RTR1-type" evidence="14">
    <location>
        <begin position="81"/>
        <end position="159"/>
    </location>
</feature>
<comment type="catalytic activity">
    <reaction evidence="10 12">
        <text>O-phospho-L-threonyl-[protein] + H2O = L-threonyl-[protein] + phosphate</text>
        <dbReference type="Rhea" id="RHEA:47004"/>
        <dbReference type="Rhea" id="RHEA-COMP:11060"/>
        <dbReference type="Rhea" id="RHEA-COMP:11605"/>
        <dbReference type="ChEBI" id="CHEBI:15377"/>
        <dbReference type="ChEBI" id="CHEBI:30013"/>
        <dbReference type="ChEBI" id="CHEBI:43474"/>
        <dbReference type="ChEBI" id="CHEBI:61977"/>
        <dbReference type="EC" id="3.1.3.16"/>
    </reaction>
</comment>
<comment type="caution">
    <text evidence="15">The sequence shown here is derived from an EMBL/GenBank/DDBJ whole genome shotgun (WGS) entry which is preliminary data.</text>
</comment>
<dbReference type="Pfam" id="PF04181">
    <property type="entry name" value="RPAP2_Rtr1"/>
    <property type="match status" value="1"/>
</dbReference>
<comment type="similarity">
    <text evidence="2 11 12">Belongs to the RPAP2 family.</text>
</comment>
<comment type="subcellular location">
    <subcellularLocation>
        <location evidence="1 12">Nucleus</location>
    </subcellularLocation>
</comment>
<keyword evidence="7 12" id="KW-0904">Protein phosphatase</keyword>
<evidence type="ECO:0000256" key="3">
    <source>
        <dbReference type="ARBA" id="ARBA00022723"/>
    </source>
</evidence>
<keyword evidence="16" id="KW-1185">Reference proteome</keyword>
<feature type="region of interest" description="Disordered" evidence="13">
    <location>
        <begin position="1"/>
        <end position="22"/>
    </location>
</feature>
<keyword evidence="6 12" id="KW-0862">Zinc</keyword>
<dbReference type="Gene3D" id="1.25.40.820">
    <property type="match status" value="1"/>
</dbReference>
<evidence type="ECO:0000256" key="6">
    <source>
        <dbReference type="ARBA" id="ARBA00022833"/>
    </source>
</evidence>
<evidence type="ECO:0000256" key="8">
    <source>
        <dbReference type="ARBA" id="ARBA00023242"/>
    </source>
</evidence>
<keyword evidence="5 12" id="KW-0378">Hydrolase</keyword>
<sequence>METTTPARSILKQPSAQPTLSDEQKATAATNKRHLTTALYHANKIQQRKDVEARIFGNIETLLEFPSATPFTSVDVSRLVSLARLFQPSDFDNLVEERRIDGKCGYALCSNPPRSESLGTSAAWKLKAKAHGDYCSDTCTRKSLYVKTQLSEVPAWEREPGYHPKIVVHPDDRMPTSRSSNPFIASAPRANHHELALERGDTTSSMRPSQVMASTVVENGGASPIEGYEPLSAATERPTPSAPPAQAQGTSANQASAGDYDEEAESWRDLYSNMPER</sequence>
<comment type="function">
    <text evidence="12">Putative RNA polymerase II subunit B1 C-terminal domain (CTD) phosphatase involved in RNA polymerase II transcription regulation.</text>
</comment>
<evidence type="ECO:0000256" key="7">
    <source>
        <dbReference type="ARBA" id="ARBA00022912"/>
    </source>
</evidence>
<dbReference type="RefSeq" id="XP_064656999.1">
    <property type="nucleotide sequence ID" value="XM_064805157.1"/>
</dbReference>
<evidence type="ECO:0000256" key="11">
    <source>
        <dbReference type="PROSITE-ProRule" id="PRU00812"/>
    </source>
</evidence>
<evidence type="ECO:0000313" key="15">
    <source>
        <dbReference type="EMBL" id="KAK5167191.1"/>
    </source>
</evidence>
<dbReference type="InterPro" id="IPR007308">
    <property type="entry name" value="Rtr1/RPAP2_dom"/>
</dbReference>
<dbReference type="GO" id="GO:0005634">
    <property type="term" value="C:nucleus"/>
    <property type="evidence" value="ECO:0007669"/>
    <property type="project" value="UniProtKB-SubCell"/>
</dbReference>
<evidence type="ECO:0000256" key="5">
    <source>
        <dbReference type="ARBA" id="ARBA00022801"/>
    </source>
</evidence>
<dbReference type="GO" id="GO:0008270">
    <property type="term" value="F:zinc ion binding"/>
    <property type="evidence" value="ECO:0007669"/>
    <property type="project" value="UniProtKB-KW"/>
</dbReference>
<dbReference type="InterPro" id="IPR038534">
    <property type="entry name" value="Rtr1/RPAP2_sf"/>
</dbReference>
<evidence type="ECO:0000256" key="13">
    <source>
        <dbReference type="SAM" id="MobiDB-lite"/>
    </source>
</evidence>
<evidence type="ECO:0000313" key="16">
    <source>
        <dbReference type="Proteomes" id="UP001337655"/>
    </source>
</evidence>
<evidence type="ECO:0000256" key="1">
    <source>
        <dbReference type="ARBA" id="ARBA00004123"/>
    </source>
</evidence>
<dbReference type="GeneID" id="89929256"/>
<dbReference type="GO" id="GO:0008420">
    <property type="term" value="F:RNA polymerase II CTD heptapeptide repeat phosphatase activity"/>
    <property type="evidence" value="ECO:0007669"/>
    <property type="project" value="UniProtKB-UniRule"/>
</dbReference>
<dbReference type="PROSITE" id="PS51479">
    <property type="entry name" value="ZF_RTR1"/>
    <property type="match status" value="1"/>
</dbReference>
<feature type="compositionally biased region" description="Polar residues" evidence="13">
    <location>
        <begin position="247"/>
        <end position="256"/>
    </location>
</feature>
<dbReference type="PANTHER" id="PTHR14732">
    <property type="entry name" value="RNA POLYMERASE II SUBUNIT B1 CTD PHOSPHATASE RPAP2-RELATED"/>
    <property type="match status" value="1"/>
</dbReference>
<comment type="catalytic activity">
    <reaction evidence="9 12">
        <text>O-phospho-L-seryl-[protein] + H2O = L-seryl-[protein] + phosphate</text>
        <dbReference type="Rhea" id="RHEA:20629"/>
        <dbReference type="Rhea" id="RHEA-COMP:9863"/>
        <dbReference type="Rhea" id="RHEA-COMP:11604"/>
        <dbReference type="ChEBI" id="CHEBI:15377"/>
        <dbReference type="ChEBI" id="CHEBI:29999"/>
        <dbReference type="ChEBI" id="CHEBI:43474"/>
        <dbReference type="ChEBI" id="CHEBI:83421"/>
        <dbReference type="EC" id="3.1.3.16"/>
    </reaction>
</comment>
<accession>A0AAV9P3V5</accession>
<dbReference type="EMBL" id="JAVRRT010000012">
    <property type="protein sequence ID" value="KAK5167191.1"/>
    <property type="molecule type" value="Genomic_DNA"/>
</dbReference>
<dbReference type="GO" id="GO:0005737">
    <property type="term" value="C:cytoplasm"/>
    <property type="evidence" value="ECO:0007669"/>
    <property type="project" value="TreeGrafter"/>
</dbReference>
<feature type="compositionally biased region" description="Polar residues" evidence="13">
    <location>
        <begin position="1"/>
        <end position="21"/>
    </location>
</feature>
<gene>
    <name evidence="15" type="ORF">LTR77_007922</name>
</gene>
<name>A0AAV9P3V5_9PEZI</name>
<dbReference type="AlphaFoldDB" id="A0AAV9P3V5"/>
<dbReference type="PANTHER" id="PTHR14732:SF0">
    <property type="entry name" value="RNA POLYMERASE II SUBUNIT B1 CTD PHOSPHATASE RPAP2-RELATED"/>
    <property type="match status" value="1"/>
</dbReference>
<feature type="region of interest" description="Disordered" evidence="13">
    <location>
        <begin position="217"/>
        <end position="277"/>
    </location>
</feature>
<evidence type="ECO:0000259" key="14">
    <source>
        <dbReference type="PROSITE" id="PS51479"/>
    </source>
</evidence>
<evidence type="ECO:0000256" key="10">
    <source>
        <dbReference type="ARBA" id="ARBA00048336"/>
    </source>
</evidence>
<organism evidence="15 16">
    <name type="scientific">Saxophila tyrrhenica</name>
    <dbReference type="NCBI Taxonomy" id="1690608"/>
    <lineage>
        <taxon>Eukaryota</taxon>
        <taxon>Fungi</taxon>
        <taxon>Dikarya</taxon>
        <taxon>Ascomycota</taxon>
        <taxon>Pezizomycotina</taxon>
        <taxon>Dothideomycetes</taxon>
        <taxon>Dothideomycetidae</taxon>
        <taxon>Mycosphaerellales</taxon>
        <taxon>Extremaceae</taxon>
        <taxon>Saxophila</taxon>
    </lineage>
</organism>
<evidence type="ECO:0000256" key="2">
    <source>
        <dbReference type="ARBA" id="ARBA00005676"/>
    </source>
</evidence>
<dbReference type="GO" id="GO:0043175">
    <property type="term" value="F:RNA polymerase core enzyme binding"/>
    <property type="evidence" value="ECO:0007669"/>
    <property type="project" value="UniProtKB-UniRule"/>
</dbReference>
<proteinExistence type="inferred from homology"/>
<evidence type="ECO:0000256" key="9">
    <source>
        <dbReference type="ARBA" id="ARBA00047761"/>
    </source>
</evidence>
<dbReference type="Proteomes" id="UP001337655">
    <property type="component" value="Unassembled WGS sequence"/>
</dbReference>
<evidence type="ECO:0000256" key="12">
    <source>
        <dbReference type="RuleBase" id="RU367080"/>
    </source>
</evidence>
<dbReference type="EC" id="3.1.3.16" evidence="12"/>
<protein>
    <recommendedName>
        <fullName evidence="12">RNA polymerase II subunit B1 CTD phosphatase RPAP2 homolog</fullName>
        <ecNumber evidence="12">3.1.3.16</ecNumber>
    </recommendedName>
</protein>
<feature type="region of interest" description="Disordered" evidence="13">
    <location>
        <begin position="167"/>
        <end position="189"/>
    </location>
</feature>
<evidence type="ECO:0000256" key="4">
    <source>
        <dbReference type="ARBA" id="ARBA00022771"/>
    </source>
</evidence>
<reference evidence="15 16" key="1">
    <citation type="submission" date="2023-08" db="EMBL/GenBank/DDBJ databases">
        <title>Black Yeasts Isolated from many extreme environments.</title>
        <authorList>
            <person name="Coleine C."/>
            <person name="Stajich J.E."/>
            <person name="Selbmann L."/>
        </authorList>
    </citation>
    <scope>NUCLEOTIDE SEQUENCE [LARGE SCALE GENOMIC DNA]</scope>
    <source>
        <strain evidence="15 16">CCFEE 5935</strain>
    </source>
</reference>
<keyword evidence="3 12" id="KW-0479">Metal-binding</keyword>
<dbReference type="InterPro" id="IPR039693">
    <property type="entry name" value="Rtr1/RPAP2"/>
</dbReference>